<keyword evidence="3" id="KW-1185">Reference proteome</keyword>
<dbReference type="Proteomes" id="UP001610334">
    <property type="component" value="Unassembled WGS sequence"/>
</dbReference>
<evidence type="ECO:0000313" key="2">
    <source>
        <dbReference type="EMBL" id="KAL2801655.1"/>
    </source>
</evidence>
<organism evidence="2 3">
    <name type="scientific">Aspergillus granulosus</name>
    <dbReference type="NCBI Taxonomy" id="176169"/>
    <lineage>
        <taxon>Eukaryota</taxon>
        <taxon>Fungi</taxon>
        <taxon>Dikarya</taxon>
        <taxon>Ascomycota</taxon>
        <taxon>Pezizomycotina</taxon>
        <taxon>Eurotiomycetes</taxon>
        <taxon>Eurotiomycetidae</taxon>
        <taxon>Eurotiales</taxon>
        <taxon>Aspergillaceae</taxon>
        <taxon>Aspergillus</taxon>
        <taxon>Aspergillus subgen. Nidulantes</taxon>
    </lineage>
</organism>
<evidence type="ECO:0000256" key="1">
    <source>
        <dbReference type="SAM" id="Phobius"/>
    </source>
</evidence>
<sequence>MAFIAAFIAVVTGLVGFPLAKLVAIISSAVSSLLIIGASVTVTIMYQLLTRGINTTLEQAGISASLGPRVLAASWLGMAFSGGMKGEMLEQFRPYINSTSVISPNIRDLLQQKQLPYWET</sequence>
<comment type="caution">
    <text evidence="2">The sequence shown here is derived from an EMBL/GenBank/DDBJ whole genome shotgun (WGS) entry which is preliminary data.</text>
</comment>
<name>A0ABR4GRF9_9EURO</name>
<protein>
    <submittedName>
        <fullName evidence="2">Uncharacterized protein</fullName>
    </submittedName>
</protein>
<keyword evidence="1" id="KW-0812">Transmembrane</keyword>
<reference evidence="2 3" key="1">
    <citation type="submission" date="2024-07" db="EMBL/GenBank/DDBJ databases">
        <title>Section-level genome sequencing and comparative genomics of Aspergillus sections Usti and Cavernicolus.</title>
        <authorList>
            <consortium name="Lawrence Berkeley National Laboratory"/>
            <person name="Nybo J.L."/>
            <person name="Vesth T.C."/>
            <person name="Theobald S."/>
            <person name="Frisvad J.C."/>
            <person name="Larsen T.O."/>
            <person name="Kjaerboelling I."/>
            <person name="Rothschild-Mancinelli K."/>
            <person name="Lyhne E.K."/>
            <person name="Kogle M.E."/>
            <person name="Barry K."/>
            <person name="Clum A."/>
            <person name="Na H."/>
            <person name="Ledsgaard L."/>
            <person name="Lin J."/>
            <person name="Lipzen A."/>
            <person name="Kuo A."/>
            <person name="Riley R."/>
            <person name="Mondo S."/>
            <person name="Labutti K."/>
            <person name="Haridas S."/>
            <person name="Pangalinan J."/>
            <person name="Salamov A.A."/>
            <person name="Simmons B.A."/>
            <person name="Magnuson J.K."/>
            <person name="Chen J."/>
            <person name="Drula E."/>
            <person name="Henrissat B."/>
            <person name="Wiebenga A."/>
            <person name="Lubbers R.J."/>
            <person name="Gomes A.C."/>
            <person name="Makela M.R."/>
            <person name="Stajich J."/>
            <person name="Grigoriev I.V."/>
            <person name="Mortensen U.H."/>
            <person name="De Vries R.P."/>
            <person name="Baker S.E."/>
            <person name="Andersen M.R."/>
        </authorList>
    </citation>
    <scope>NUCLEOTIDE SEQUENCE [LARGE SCALE GENOMIC DNA]</scope>
    <source>
        <strain evidence="2 3">CBS 588.65</strain>
    </source>
</reference>
<accession>A0ABR4GRF9</accession>
<keyword evidence="1" id="KW-1133">Transmembrane helix</keyword>
<dbReference type="EMBL" id="JBFXLT010000273">
    <property type="protein sequence ID" value="KAL2801655.1"/>
    <property type="molecule type" value="Genomic_DNA"/>
</dbReference>
<keyword evidence="1" id="KW-0472">Membrane</keyword>
<feature type="transmembrane region" description="Helical" evidence="1">
    <location>
        <begin position="26"/>
        <end position="49"/>
    </location>
</feature>
<gene>
    <name evidence="2" type="ORF">BJX63DRAFT_438605</name>
</gene>
<evidence type="ECO:0000313" key="3">
    <source>
        <dbReference type="Proteomes" id="UP001610334"/>
    </source>
</evidence>
<proteinExistence type="predicted"/>